<dbReference type="AlphaFoldDB" id="A0A7C9VLM3"/>
<feature type="domain" description="DUF5681" evidence="2">
    <location>
        <begin position="17"/>
        <end position="90"/>
    </location>
</feature>
<dbReference type="Proteomes" id="UP000480266">
    <property type="component" value="Unassembled WGS sequence"/>
</dbReference>
<dbReference type="EMBL" id="JAAMRR010001538">
    <property type="protein sequence ID" value="NGX99289.1"/>
    <property type="molecule type" value="Genomic_DNA"/>
</dbReference>
<comment type="caution">
    <text evidence="3">The sequence shown here is derived from an EMBL/GenBank/DDBJ whole genome shotgun (WGS) entry which is preliminary data.</text>
</comment>
<protein>
    <recommendedName>
        <fullName evidence="2">DUF5681 domain-containing protein</fullName>
    </recommendedName>
</protein>
<evidence type="ECO:0000259" key="2">
    <source>
        <dbReference type="Pfam" id="PF18932"/>
    </source>
</evidence>
<dbReference type="InterPro" id="IPR043736">
    <property type="entry name" value="DUF5681"/>
</dbReference>
<reference evidence="3" key="1">
    <citation type="submission" date="2020-02" db="EMBL/GenBank/DDBJ databases">
        <title>Draft genome sequence of Candidatus Afipia apatlaquensis IBT-C3, a potential strain for decolorization of textile dyes.</title>
        <authorList>
            <person name="Sanchez-Reyes A."/>
            <person name="Breton-Deval L."/>
            <person name="Mangelson H."/>
            <person name="Sanchez-Flores A."/>
        </authorList>
    </citation>
    <scope>NUCLEOTIDE SEQUENCE [LARGE SCALE GENOMIC DNA]</scope>
    <source>
        <strain evidence="3">IBT-C3</strain>
    </source>
</reference>
<sequence>MSEQEDDSVGYRKPPAKTRFQPGQSGNPNGRPKGSVNLKTDLRSELSERIRIREGERSLKVSKQRAMLKALVAKALKGDARAANVVLTLVGKLFEPEVAAEQVPSLTSDDQAILERFLARRITEQEPKI</sequence>
<evidence type="ECO:0000256" key="1">
    <source>
        <dbReference type="SAM" id="MobiDB-lite"/>
    </source>
</evidence>
<evidence type="ECO:0000313" key="4">
    <source>
        <dbReference type="Proteomes" id="UP000480266"/>
    </source>
</evidence>
<accession>A0A7C9VLM3</accession>
<gene>
    <name evidence="3" type="ORF">G4V63_30050</name>
</gene>
<keyword evidence="4" id="KW-1185">Reference proteome</keyword>
<evidence type="ECO:0000313" key="3">
    <source>
        <dbReference type="EMBL" id="NGX99289.1"/>
    </source>
</evidence>
<organism evidence="3 4">
    <name type="scientific">Candidatus Afipia apatlaquensis</name>
    <dbReference type="NCBI Taxonomy" id="2712852"/>
    <lineage>
        <taxon>Bacteria</taxon>
        <taxon>Pseudomonadati</taxon>
        <taxon>Pseudomonadota</taxon>
        <taxon>Alphaproteobacteria</taxon>
        <taxon>Hyphomicrobiales</taxon>
        <taxon>Nitrobacteraceae</taxon>
        <taxon>Afipia</taxon>
    </lineage>
</organism>
<name>A0A7C9VLM3_9BRAD</name>
<feature type="region of interest" description="Disordered" evidence="1">
    <location>
        <begin position="1"/>
        <end position="40"/>
    </location>
</feature>
<proteinExistence type="predicted"/>
<dbReference type="Pfam" id="PF18932">
    <property type="entry name" value="DUF5681"/>
    <property type="match status" value="1"/>
</dbReference>